<evidence type="ECO:0000313" key="12">
    <source>
        <dbReference type="Proteomes" id="UP001380365"/>
    </source>
</evidence>
<keyword evidence="8" id="KW-0460">Magnesium</keyword>
<evidence type="ECO:0000313" key="11">
    <source>
        <dbReference type="EMBL" id="MEJ5096612.1"/>
    </source>
</evidence>
<evidence type="ECO:0000256" key="6">
    <source>
        <dbReference type="ARBA" id="ARBA00022723"/>
    </source>
</evidence>
<keyword evidence="6" id="KW-0479">Metal-binding</keyword>
<comment type="catalytic activity">
    <reaction evidence="10">
        <text>L-threonyl-[protein] + FAD = FMN-L-threonyl-[protein] + AMP + H(+)</text>
        <dbReference type="Rhea" id="RHEA:36847"/>
        <dbReference type="Rhea" id="RHEA-COMP:11060"/>
        <dbReference type="Rhea" id="RHEA-COMP:11061"/>
        <dbReference type="ChEBI" id="CHEBI:15378"/>
        <dbReference type="ChEBI" id="CHEBI:30013"/>
        <dbReference type="ChEBI" id="CHEBI:57692"/>
        <dbReference type="ChEBI" id="CHEBI:74257"/>
        <dbReference type="ChEBI" id="CHEBI:456215"/>
        <dbReference type="EC" id="2.7.1.180"/>
    </reaction>
</comment>
<comment type="caution">
    <text evidence="11">The sequence shown here is derived from an EMBL/GenBank/DDBJ whole genome shotgun (WGS) entry which is preliminary data.</text>
</comment>
<proteinExistence type="predicted"/>
<name>A0ABU8QAR3_9SPHN</name>
<evidence type="ECO:0000256" key="4">
    <source>
        <dbReference type="ARBA" id="ARBA00022630"/>
    </source>
</evidence>
<organism evidence="11 12">
    <name type="scientific">Sphingomonas molluscorum</name>
    <dbReference type="NCBI Taxonomy" id="418184"/>
    <lineage>
        <taxon>Bacteria</taxon>
        <taxon>Pseudomonadati</taxon>
        <taxon>Pseudomonadota</taxon>
        <taxon>Alphaproteobacteria</taxon>
        <taxon>Sphingomonadales</taxon>
        <taxon>Sphingomonadaceae</taxon>
        <taxon>Sphingomonas</taxon>
    </lineage>
</organism>
<evidence type="ECO:0000256" key="5">
    <source>
        <dbReference type="ARBA" id="ARBA00022679"/>
    </source>
</evidence>
<dbReference type="PANTHER" id="PTHR30040">
    <property type="entry name" value="THIAMINE BIOSYNTHESIS LIPOPROTEIN APBE"/>
    <property type="match status" value="1"/>
</dbReference>
<evidence type="ECO:0000256" key="7">
    <source>
        <dbReference type="ARBA" id="ARBA00022827"/>
    </source>
</evidence>
<dbReference type="Pfam" id="PF02424">
    <property type="entry name" value="ApbE"/>
    <property type="match status" value="1"/>
</dbReference>
<reference evidence="11 12" key="1">
    <citation type="submission" date="2023-12" db="EMBL/GenBank/DDBJ databases">
        <title>Gut-associated functions are favored during microbiome assembly across C. elegans life.</title>
        <authorList>
            <person name="Zimmermann J."/>
        </authorList>
    </citation>
    <scope>NUCLEOTIDE SEQUENCE [LARGE SCALE GENOMIC DNA]</scope>
    <source>
        <strain evidence="11 12">JUb134</strain>
    </source>
</reference>
<keyword evidence="5 11" id="KW-0808">Transferase</keyword>
<dbReference type="EC" id="2.7.1.180" evidence="2"/>
<evidence type="ECO:0000256" key="10">
    <source>
        <dbReference type="ARBA" id="ARBA00048540"/>
    </source>
</evidence>
<keyword evidence="7" id="KW-0274">FAD</keyword>
<dbReference type="EMBL" id="JBBGZA010000003">
    <property type="protein sequence ID" value="MEJ5096612.1"/>
    <property type="molecule type" value="Genomic_DNA"/>
</dbReference>
<evidence type="ECO:0000256" key="2">
    <source>
        <dbReference type="ARBA" id="ARBA00011955"/>
    </source>
</evidence>
<evidence type="ECO:0000256" key="8">
    <source>
        <dbReference type="ARBA" id="ARBA00022842"/>
    </source>
</evidence>
<evidence type="ECO:0000256" key="1">
    <source>
        <dbReference type="ARBA" id="ARBA00001946"/>
    </source>
</evidence>
<evidence type="ECO:0000256" key="3">
    <source>
        <dbReference type="ARBA" id="ARBA00016337"/>
    </source>
</evidence>
<dbReference type="Proteomes" id="UP001380365">
    <property type="component" value="Unassembled WGS sequence"/>
</dbReference>
<dbReference type="InterPro" id="IPR024932">
    <property type="entry name" value="ApbE"/>
</dbReference>
<keyword evidence="12" id="KW-1185">Reference proteome</keyword>
<dbReference type="RefSeq" id="WP_132883699.1">
    <property type="nucleotide sequence ID" value="NZ_JBBGZA010000003.1"/>
</dbReference>
<keyword evidence="4" id="KW-0285">Flavoprotein</keyword>
<dbReference type="InterPro" id="IPR003374">
    <property type="entry name" value="ApbE-like_sf"/>
</dbReference>
<dbReference type="PANTHER" id="PTHR30040:SF2">
    <property type="entry name" value="FAD:PROTEIN FMN TRANSFERASE"/>
    <property type="match status" value="1"/>
</dbReference>
<dbReference type="SUPFAM" id="SSF143631">
    <property type="entry name" value="ApbE-like"/>
    <property type="match status" value="1"/>
</dbReference>
<comment type="cofactor">
    <cofactor evidence="1">
        <name>Mg(2+)</name>
        <dbReference type="ChEBI" id="CHEBI:18420"/>
    </cofactor>
</comment>
<sequence length="281" mass="29390">MTIEPGVVRFAAMGTRVELHRFDGGGDDALAAARRAIEAVDDALTIHRPSPATALNEALLSGRSAPVDDALLFDALEAAADGHAETAGLFDIAADVRTGTTWTMVAFDPLSRRVRADRPLALDFGGLGKGIALDRATRVLRDAGVSSALLTLGESSIAVLGEHPLGGGWPFAIPHPEDPEVELLALELADKALSISATVGAGTRAPERAAIIRPHTRVPVGAPLCAVAVESNGTRAEIMSTALVAADKDAAERLLHGRSSSRFRFDLSSIDLPQRTRTFAA</sequence>
<gene>
    <name evidence="11" type="ORF">WH159_19065</name>
</gene>
<dbReference type="Gene3D" id="3.10.520.10">
    <property type="entry name" value="ApbE-like domains"/>
    <property type="match status" value="1"/>
</dbReference>
<accession>A0ABU8QAR3</accession>
<evidence type="ECO:0000256" key="9">
    <source>
        <dbReference type="ARBA" id="ARBA00031306"/>
    </source>
</evidence>
<protein>
    <recommendedName>
        <fullName evidence="3">FAD:protein FMN transferase</fullName>
        <ecNumber evidence="2">2.7.1.180</ecNumber>
    </recommendedName>
    <alternativeName>
        <fullName evidence="9">Flavin transferase</fullName>
    </alternativeName>
</protein>
<dbReference type="GO" id="GO:0016740">
    <property type="term" value="F:transferase activity"/>
    <property type="evidence" value="ECO:0007669"/>
    <property type="project" value="UniProtKB-KW"/>
</dbReference>